<proteinExistence type="predicted"/>
<organism evidence="1">
    <name type="scientific">termite gut metagenome</name>
    <dbReference type="NCBI Taxonomy" id="433724"/>
    <lineage>
        <taxon>unclassified sequences</taxon>
        <taxon>metagenomes</taxon>
        <taxon>organismal metagenomes</taxon>
    </lineage>
</organism>
<name>A0A5J4RNF1_9ZZZZ</name>
<comment type="caution">
    <text evidence="1">The sequence shown here is derived from an EMBL/GenBank/DDBJ whole genome shotgun (WGS) entry which is preliminary data.</text>
</comment>
<accession>A0A5J4RNF1</accession>
<dbReference type="EMBL" id="SNRY01000935">
    <property type="protein sequence ID" value="KAA6335032.1"/>
    <property type="molecule type" value="Genomic_DNA"/>
</dbReference>
<sequence>MWIYTNKQMCSGGNLYKLPAYTGNLPYASRKGTPVTAFQREAKKNEI</sequence>
<evidence type="ECO:0000313" key="1">
    <source>
        <dbReference type="EMBL" id="KAA6335032.1"/>
    </source>
</evidence>
<gene>
    <name evidence="1" type="ORF">EZS27_016695</name>
</gene>
<reference evidence="1" key="1">
    <citation type="submission" date="2019-03" db="EMBL/GenBank/DDBJ databases">
        <title>Single cell metagenomics reveals metabolic interactions within the superorganism composed of flagellate Streblomastix strix and complex community of Bacteroidetes bacteria on its surface.</title>
        <authorList>
            <person name="Treitli S.C."/>
            <person name="Kolisko M."/>
            <person name="Husnik F."/>
            <person name="Keeling P."/>
            <person name="Hampl V."/>
        </authorList>
    </citation>
    <scope>NUCLEOTIDE SEQUENCE</scope>
    <source>
        <strain evidence="1">STM</strain>
    </source>
</reference>
<dbReference type="AlphaFoldDB" id="A0A5J4RNF1"/>
<protein>
    <submittedName>
        <fullName evidence="1">Uncharacterized protein</fullName>
    </submittedName>
</protein>